<dbReference type="SUPFAM" id="SSF56935">
    <property type="entry name" value="Porins"/>
    <property type="match status" value="1"/>
</dbReference>
<evidence type="ECO:0000256" key="1">
    <source>
        <dbReference type="SAM" id="SignalP"/>
    </source>
</evidence>
<proteinExistence type="predicted"/>
<comment type="caution">
    <text evidence="2">The sequence shown here is derived from an EMBL/GenBank/DDBJ whole genome shotgun (WGS) entry which is preliminary data.</text>
</comment>
<accession>A0A9D1IJJ6</accession>
<name>A0A9D1IJJ6_9BACT</name>
<keyword evidence="1" id="KW-0732">Signal</keyword>
<sequence>MKLRIMLFAVAVSFAATAIGEVGYKFYGQVRADLFYNSRSNSETVDGLFYMYPKDKELDADGKDLNAKPDGNLYTMYTRLGVDLTAPKLGSKVDVSGKVEVDFRGSGTNYYMVRLRQAYFCFDFGASSLLVGQTWHPFDGDVAPELLNLNRGAPFQPFSRAPQIAYRYAERNFRMKLTALWQSQYLSVGPASNLTGETASEKSNRFIKNSCIPEIALNLDYAGENLIAGGGVDMTSLVPRTQSEYRGNVFKVKERITSFSAEAHLRYKNNGWTVAAKTVYGSNFTQASGVGGYGITDVDSRTGKQEYAPVRVSSTWVNVKYAEGAWQYGLFGGYLKNLGAATPVSGIIGTGVSDGLDSIVSGSAEVAYNLPHWQFGVEYLATSARYGSPDAKARMQASHGVVNHRVVFSALFKF</sequence>
<dbReference type="Pfam" id="PF19577">
    <property type="entry name" value="DcaP"/>
    <property type="match status" value="1"/>
</dbReference>
<evidence type="ECO:0008006" key="4">
    <source>
        <dbReference type="Google" id="ProtNLM"/>
    </source>
</evidence>
<feature type="chain" id="PRO_5038459556" description="Outer membrane protein" evidence="1">
    <location>
        <begin position="19"/>
        <end position="414"/>
    </location>
</feature>
<dbReference type="AlphaFoldDB" id="A0A9D1IJJ6"/>
<protein>
    <recommendedName>
        <fullName evidence="4">Outer membrane protein</fullName>
    </recommendedName>
</protein>
<reference evidence="2" key="2">
    <citation type="journal article" date="2021" name="PeerJ">
        <title>Extensive microbial diversity within the chicken gut microbiome revealed by metagenomics and culture.</title>
        <authorList>
            <person name="Gilroy R."/>
            <person name="Ravi A."/>
            <person name="Getino M."/>
            <person name="Pursley I."/>
            <person name="Horton D.L."/>
            <person name="Alikhan N.F."/>
            <person name="Baker D."/>
            <person name="Gharbi K."/>
            <person name="Hall N."/>
            <person name="Watson M."/>
            <person name="Adriaenssens E.M."/>
            <person name="Foster-Nyarko E."/>
            <person name="Jarju S."/>
            <person name="Secka A."/>
            <person name="Antonio M."/>
            <person name="Oren A."/>
            <person name="Chaudhuri R.R."/>
            <person name="La Ragione R."/>
            <person name="Hildebrand F."/>
            <person name="Pallen M.J."/>
        </authorList>
    </citation>
    <scope>NUCLEOTIDE SEQUENCE</scope>
    <source>
        <strain evidence="2">17073</strain>
    </source>
</reference>
<evidence type="ECO:0000313" key="3">
    <source>
        <dbReference type="Proteomes" id="UP000824076"/>
    </source>
</evidence>
<dbReference type="InterPro" id="IPR045748">
    <property type="entry name" value="DcaP"/>
</dbReference>
<evidence type="ECO:0000313" key="2">
    <source>
        <dbReference type="EMBL" id="HIU38477.1"/>
    </source>
</evidence>
<dbReference type="EMBL" id="DVMS01000062">
    <property type="protein sequence ID" value="HIU38477.1"/>
    <property type="molecule type" value="Genomic_DNA"/>
</dbReference>
<feature type="signal peptide" evidence="1">
    <location>
        <begin position="1"/>
        <end position="18"/>
    </location>
</feature>
<reference evidence="2" key="1">
    <citation type="submission" date="2020-10" db="EMBL/GenBank/DDBJ databases">
        <authorList>
            <person name="Gilroy R."/>
        </authorList>
    </citation>
    <scope>NUCLEOTIDE SEQUENCE</scope>
    <source>
        <strain evidence="2">17073</strain>
    </source>
</reference>
<dbReference type="Proteomes" id="UP000824076">
    <property type="component" value="Unassembled WGS sequence"/>
</dbReference>
<organism evidence="2 3">
    <name type="scientific">Candidatus Limisoma intestinavium</name>
    <dbReference type="NCBI Taxonomy" id="2840856"/>
    <lineage>
        <taxon>Bacteria</taxon>
        <taxon>Pseudomonadati</taxon>
        <taxon>Bacteroidota</taxon>
        <taxon>Bacteroidia</taxon>
        <taxon>Bacteroidales</taxon>
        <taxon>Candidatus Limisoma</taxon>
    </lineage>
</organism>
<gene>
    <name evidence="2" type="ORF">IAD18_02280</name>
</gene>